<keyword evidence="1" id="KW-0808">Transferase</keyword>
<keyword evidence="2" id="KW-1185">Reference proteome</keyword>
<feature type="non-terminal residue" evidence="1">
    <location>
        <position position="1"/>
    </location>
</feature>
<keyword evidence="1" id="KW-0695">RNA-directed DNA polymerase</keyword>
<name>A0A6G0XZ54_APHCR</name>
<reference evidence="1 2" key="1">
    <citation type="submission" date="2019-08" db="EMBL/GenBank/DDBJ databases">
        <title>Whole genome of Aphis craccivora.</title>
        <authorList>
            <person name="Voronova N.V."/>
            <person name="Shulinski R.S."/>
            <person name="Bandarenka Y.V."/>
            <person name="Zhorov D.G."/>
            <person name="Warner D."/>
        </authorList>
    </citation>
    <scope>NUCLEOTIDE SEQUENCE [LARGE SCALE GENOMIC DNA]</scope>
    <source>
        <strain evidence="1">180601</strain>
        <tissue evidence="1">Whole Body</tissue>
    </source>
</reference>
<comment type="caution">
    <text evidence="1">The sequence shown here is derived from an EMBL/GenBank/DDBJ whole genome shotgun (WGS) entry which is preliminary data.</text>
</comment>
<protein>
    <submittedName>
        <fullName evidence="1">Reverse transcriptase domain-containing protein</fullName>
    </submittedName>
</protein>
<organism evidence="1 2">
    <name type="scientific">Aphis craccivora</name>
    <name type="common">Cowpea aphid</name>
    <dbReference type="NCBI Taxonomy" id="307492"/>
    <lineage>
        <taxon>Eukaryota</taxon>
        <taxon>Metazoa</taxon>
        <taxon>Ecdysozoa</taxon>
        <taxon>Arthropoda</taxon>
        <taxon>Hexapoda</taxon>
        <taxon>Insecta</taxon>
        <taxon>Pterygota</taxon>
        <taxon>Neoptera</taxon>
        <taxon>Paraneoptera</taxon>
        <taxon>Hemiptera</taxon>
        <taxon>Sternorrhyncha</taxon>
        <taxon>Aphidomorpha</taxon>
        <taxon>Aphidoidea</taxon>
        <taxon>Aphididae</taxon>
        <taxon>Aphidini</taxon>
        <taxon>Aphis</taxon>
        <taxon>Aphis</taxon>
    </lineage>
</organism>
<evidence type="ECO:0000313" key="1">
    <source>
        <dbReference type="EMBL" id="KAF0746215.1"/>
    </source>
</evidence>
<dbReference type="Proteomes" id="UP000478052">
    <property type="component" value="Unassembled WGS sequence"/>
</dbReference>
<sequence length="80" mass="9620">LVRFCLNKYSLFGSTSYNYRELVVLLVKFLYKKFAILFTFKNFYKGLDNQDLVNKRENRRFNIPIDYTRANILVNLLSII</sequence>
<proteinExistence type="predicted"/>
<dbReference type="GO" id="GO:0003964">
    <property type="term" value="F:RNA-directed DNA polymerase activity"/>
    <property type="evidence" value="ECO:0007669"/>
    <property type="project" value="UniProtKB-KW"/>
</dbReference>
<keyword evidence="1" id="KW-0548">Nucleotidyltransferase</keyword>
<dbReference type="EMBL" id="VUJU01007289">
    <property type="protein sequence ID" value="KAF0746215.1"/>
    <property type="molecule type" value="Genomic_DNA"/>
</dbReference>
<gene>
    <name evidence="1" type="ORF">FWK35_00025079</name>
</gene>
<evidence type="ECO:0000313" key="2">
    <source>
        <dbReference type="Proteomes" id="UP000478052"/>
    </source>
</evidence>
<dbReference type="AlphaFoldDB" id="A0A6G0XZ54"/>
<accession>A0A6G0XZ54</accession>